<evidence type="ECO:0008006" key="4">
    <source>
        <dbReference type="Google" id="ProtNLM"/>
    </source>
</evidence>
<evidence type="ECO:0000313" key="2">
    <source>
        <dbReference type="EMBL" id="GKU94984.1"/>
    </source>
</evidence>
<keyword evidence="3" id="KW-1185">Reference proteome</keyword>
<sequence>MPTRKPTGNTQQDTPLRRSPRLLQLNKITKSPESSLHKSKSGSNRVRSVSLPRASTSARINLEEKSDEACVDTVSKESRKPSNDVQNGGDGFSFLRRSPRFCNKGRDDGAVQNDRSDGSRKVSECVSDKAAKKNKGRSRVFGSVNESINAEVNGGRGEEGENFRNQNGEKRKLTFIVGLRALTAEERRQGKVACRGNKVIEAKLKRKCREEGNGVVQGWTKEQEVALQRAYFAAKPTPHFWKKVSKLVPGKSAQDCFDKIHSDLVTPPQPRTRSRAIGMSSSPIEQFSLSASKLLQSTEPEKKRSRCNKQKSHVTQKTVRKLLRRHYYVNQDNEADLFSIFEPDVDPSTHVLPDAILSTPQHSQEKHGCLHKYHETSSAGSKKNLPRFSSSCTTALVSPPVLKPVKNKALHEKYIDRLHSREAKRKAVSVQTKRSFTGKENARPIHIQNTDVVRAAKQALVSDARDVIDQFQHLQTNTTSDSSDLDDNGGASDDDNEGDIEI</sequence>
<feature type="compositionally biased region" description="Acidic residues" evidence="1">
    <location>
        <begin position="483"/>
        <end position="502"/>
    </location>
</feature>
<dbReference type="InterPro" id="IPR001005">
    <property type="entry name" value="SANT/Myb"/>
</dbReference>
<feature type="compositionally biased region" description="Polar residues" evidence="1">
    <location>
        <begin position="1"/>
        <end position="14"/>
    </location>
</feature>
<dbReference type="PANTHER" id="PTHR14000">
    <property type="entry name" value="FINGER CCCH DOMAIN PROTEIN, PUTATIVE (DUF3755)-RELATED"/>
    <property type="match status" value="1"/>
</dbReference>
<feature type="compositionally biased region" description="Polar residues" evidence="1">
    <location>
        <begin position="41"/>
        <end position="59"/>
    </location>
</feature>
<dbReference type="Gene3D" id="1.10.10.60">
    <property type="entry name" value="Homeodomain-like"/>
    <property type="match status" value="1"/>
</dbReference>
<feature type="region of interest" description="Disordered" evidence="1">
    <location>
        <begin position="1"/>
        <end position="129"/>
    </location>
</feature>
<reference evidence="2 3" key="1">
    <citation type="journal article" date="2021" name="Commun. Biol.">
        <title>The genome of Shorea leprosula (Dipterocarpaceae) highlights the ecological relevance of drought in aseasonal tropical rainforests.</title>
        <authorList>
            <person name="Ng K.K.S."/>
            <person name="Kobayashi M.J."/>
            <person name="Fawcett J.A."/>
            <person name="Hatakeyama M."/>
            <person name="Paape T."/>
            <person name="Ng C.H."/>
            <person name="Ang C.C."/>
            <person name="Tnah L.H."/>
            <person name="Lee C.T."/>
            <person name="Nishiyama T."/>
            <person name="Sese J."/>
            <person name="O'Brien M.J."/>
            <person name="Copetti D."/>
            <person name="Mohd Noor M.I."/>
            <person name="Ong R.C."/>
            <person name="Putra M."/>
            <person name="Sireger I.Z."/>
            <person name="Indrioko S."/>
            <person name="Kosugi Y."/>
            <person name="Izuno A."/>
            <person name="Isagi Y."/>
            <person name="Lee S.L."/>
            <person name="Shimizu K.K."/>
        </authorList>
    </citation>
    <scope>NUCLEOTIDE SEQUENCE [LARGE SCALE GENOMIC DNA]</scope>
    <source>
        <strain evidence="2">214</strain>
    </source>
</reference>
<feature type="compositionally biased region" description="Basic and acidic residues" evidence="1">
    <location>
        <begin position="104"/>
        <end position="129"/>
    </location>
</feature>
<dbReference type="PANTHER" id="PTHR14000:SF17">
    <property type="entry name" value="MYB-LIKE DOMAIN-CONTAINING PROTEIN"/>
    <property type="match status" value="1"/>
</dbReference>
<dbReference type="EMBL" id="BPVZ01000008">
    <property type="protein sequence ID" value="GKU94984.1"/>
    <property type="molecule type" value="Genomic_DNA"/>
</dbReference>
<dbReference type="CDD" id="cd00167">
    <property type="entry name" value="SANT"/>
    <property type="match status" value="1"/>
</dbReference>
<dbReference type="SUPFAM" id="SSF46689">
    <property type="entry name" value="Homeodomain-like"/>
    <property type="match status" value="1"/>
</dbReference>
<evidence type="ECO:0000313" key="3">
    <source>
        <dbReference type="Proteomes" id="UP001054252"/>
    </source>
</evidence>
<feature type="region of interest" description="Disordered" evidence="1">
    <location>
        <begin position="261"/>
        <end position="282"/>
    </location>
</feature>
<dbReference type="InterPro" id="IPR009057">
    <property type="entry name" value="Homeodomain-like_sf"/>
</dbReference>
<dbReference type="AlphaFoldDB" id="A0AAV5I9G8"/>
<feature type="compositionally biased region" description="Basic and acidic residues" evidence="1">
    <location>
        <begin position="61"/>
        <end position="82"/>
    </location>
</feature>
<name>A0AAV5I9G8_9ROSI</name>
<protein>
    <recommendedName>
        <fullName evidence="4">Myb-like domain-containing protein</fullName>
    </recommendedName>
</protein>
<gene>
    <name evidence="2" type="ORF">SLEP1_g8402</name>
</gene>
<dbReference type="Proteomes" id="UP001054252">
    <property type="component" value="Unassembled WGS sequence"/>
</dbReference>
<organism evidence="2 3">
    <name type="scientific">Rubroshorea leprosula</name>
    <dbReference type="NCBI Taxonomy" id="152421"/>
    <lineage>
        <taxon>Eukaryota</taxon>
        <taxon>Viridiplantae</taxon>
        <taxon>Streptophyta</taxon>
        <taxon>Embryophyta</taxon>
        <taxon>Tracheophyta</taxon>
        <taxon>Spermatophyta</taxon>
        <taxon>Magnoliopsida</taxon>
        <taxon>eudicotyledons</taxon>
        <taxon>Gunneridae</taxon>
        <taxon>Pentapetalae</taxon>
        <taxon>rosids</taxon>
        <taxon>malvids</taxon>
        <taxon>Malvales</taxon>
        <taxon>Dipterocarpaceae</taxon>
        <taxon>Rubroshorea</taxon>
    </lineage>
</organism>
<evidence type="ECO:0000256" key="1">
    <source>
        <dbReference type="SAM" id="MobiDB-lite"/>
    </source>
</evidence>
<comment type="caution">
    <text evidence="2">The sequence shown here is derived from an EMBL/GenBank/DDBJ whole genome shotgun (WGS) entry which is preliminary data.</text>
</comment>
<proteinExistence type="predicted"/>
<accession>A0AAV5I9G8</accession>
<feature type="region of interest" description="Disordered" evidence="1">
    <location>
        <begin position="472"/>
        <end position="502"/>
    </location>
</feature>